<evidence type="ECO:0000256" key="1">
    <source>
        <dbReference type="SAM" id="Phobius"/>
    </source>
</evidence>
<dbReference type="EMBL" id="SHBL01000003">
    <property type="protein sequence ID" value="RZO24781.1"/>
    <property type="molecule type" value="Genomic_DNA"/>
</dbReference>
<reference evidence="2 3" key="1">
    <citation type="submission" date="2019-02" db="EMBL/GenBank/DDBJ databases">
        <title>Prokaryotic population dynamics and viral predation in marine succession experiment using metagenomics: the confinement effect.</title>
        <authorList>
            <person name="Haro-Moreno J.M."/>
            <person name="Rodriguez-Valera F."/>
            <person name="Lopez-Perez M."/>
        </authorList>
    </citation>
    <scope>NUCLEOTIDE SEQUENCE [LARGE SCALE GENOMIC DNA]</scope>
    <source>
        <strain evidence="2">MED-G166</strain>
    </source>
</reference>
<comment type="caution">
    <text evidence="2">The sequence shown here is derived from an EMBL/GenBank/DDBJ whole genome shotgun (WGS) entry which is preliminary data.</text>
</comment>
<sequence>MPVLKTIILILLILVLISLGSSLVFLFLDRGDPSKRRILYGLGFRVTLGAILLVLIVYGISTGQLGNAAPWG</sequence>
<dbReference type="Proteomes" id="UP000320146">
    <property type="component" value="Unassembled WGS sequence"/>
</dbReference>
<dbReference type="Pfam" id="PF11137">
    <property type="entry name" value="DUF2909"/>
    <property type="match status" value="1"/>
</dbReference>
<evidence type="ECO:0000313" key="3">
    <source>
        <dbReference type="Proteomes" id="UP000320146"/>
    </source>
</evidence>
<dbReference type="InterPro" id="IPR021313">
    <property type="entry name" value="DUF2909"/>
</dbReference>
<keyword evidence="1" id="KW-1133">Transmembrane helix</keyword>
<feature type="transmembrane region" description="Helical" evidence="1">
    <location>
        <begin position="40"/>
        <end position="61"/>
    </location>
</feature>
<organism evidence="2 3">
    <name type="scientific">SAR86 cluster bacterium</name>
    <dbReference type="NCBI Taxonomy" id="2030880"/>
    <lineage>
        <taxon>Bacteria</taxon>
        <taxon>Pseudomonadati</taxon>
        <taxon>Pseudomonadota</taxon>
        <taxon>Gammaproteobacteria</taxon>
        <taxon>SAR86 cluster</taxon>
    </lineage>
</organism>
<accession>A0A520MU87</accession>
<dbReference type="AlphaFoldDB" id="A0A520MU87"/>
<protein>
    <submittedName>
        <fullName evidence="2">DUF2909 domain-containing protein</fullName>
    </submittedName>
</protein>
<gene>
    <name evidence="2" type="ORF">EVA99_00700</name>
</gene>
<keyword evidence="1" id="KW-0472">Membrane</keyword>
<feature type="transmembrane region" description="Helical" evidence="1">
    <location>
        <begin position="6"/>
        <end position="28"/>
    </location>
</feature>
<name>A0A520MU87_9GAMM</name>
<proteinExistence type="predicted"/>
<evidence type="ECO:0000313" key="2">
    <source>
        <dbReference type="EMBL" id="RZO24781.1"/>
    </source>
</evidence>
<keyword evidence="1" id="KW-0812">Transmembrane</keyword>